<comment type="caution">
    <text evidence="1">The sequence shown here is derived from an EMBL/GenBank/DDBJ whole genome shotgun (WGS) entry which is preliminary data.</text>
</comment>
<protein>
    <submittedName>
        <fullName evidence="1">Uncharacterized protein</fullName>
    </submittedName>
</protein>
<proteinExistence type="predicted"/>
<dbReference type="HOGENOM" id="CLU_3163509_0_0_6"/>
<organism evidence="1 2">
    <name type="scientific">Acinetobacter parvus NIPH 1103</name>
    <dbReference type="NCBI Taxonomy" id="1217671"/>
    <lineage>
        <taxon>Bacteria</taxon>
        <taxon>Pseudomonadati</taxon>
        <taxon>Pseudomonadota</taxon>
        <taxon>Gammaproteobacteria</taxon>
        <taxon>Moraxellales</taxon>
        <taxon>Moraxellaceae</taxon>
        <taxon>Acinetobacter</taxon>
    </lineage>
</organism>
<sequence length="47" mass="5560">MNKTNEIAKLCNEIQEIMEVIIKAQFQKRPRNQRIISMVKLSSVTKR</sequence>
<accession>N8Q0U2</accession>
<evidence type="ECO:0000313" key="1">
    <source>
        <dbReference type="EMBL" id="ENU32100.1"/>
    </source>
</evidence>
<name>N8Q0U2_9GAMM</name>
<dbReference type="Proteomes" id="UP000018426">
    <property type="component" value="Unassembled WGS sequence"/>
</dbReference>
<evidence type="ECO:0000313" key="2">
    <source>
        <dbReference type="Proteomes" id="UP000018426"/>
    </source>
</evidence>
<dbReference type="AlphaFoldDB" id="N8Q0U2"/>
<gene>
    <name evidence="1" type="ORF">F989_02863</name>
</gene>
<reference evidence="1 2" key="1">
    <citation type="submission" date="2013-02" db="EMBL/GenBank/DDBJ databases">
        <title>The Genome Sequence of Acinetobacter parvus NIPH 1103.</title>
        <authorList>
            <consortium name="The Broad Institute Genome Sequencing Platform"/>
            <consortium name="The Broad Institute Genome Sequencing Center for Infectious Disease"/>
            <person name="Cerqueira G."/>
            <person name="Feldgarden M."/>
            <person name="Courvalin P."/>
            <person name="Perichon B."/>
            <person name="Grillot-Courvalin C."/>
            <person name="Clermont D."/>
            <person name="Rocha E."/>
            <person name="Yoon E.-J."/>
            <person name="Nemec A."/>
            <person name="Walker B."/>
            <person name="Young S.K."/>
            <person name="Zeng Q."/>
            <person name="Gargeya S."/>
            <person name="Fitzgerald M."/>
            <person name="Haas B."/>
            <person name="Abouelleil A."/>
            <person name="Alvarado L."/>
            <person name="Arachchi H.M."/>
            <person name="Berlin A.M."/>
            <person name="Chapman S.B."/>
            <person name="Dewar J."/>
            <person name="Goldberg J."/>
            <person name="Griggs A."/>
            <person name="Gujja S."/>
            <person name="Hansen M."/>
            <person name="Howarth C."/>
            <person name="Imamovic A."/>
            <person name="Larimer J."/>
            <person name="McCowan C."/>
            <person name="Murphy C."/>
            <person name="Neiman D."/>
            <person name="Pearson M."/>
            <person name="Priest M."/>
            <person name="Roberts A."/>
            <person name="Saif S."/>
            <person name="Shea T."/>
            <person name="Sisk P."/>
            <person name="Sykes S."/>
            <person name="Wortman J."/>
            <person name="Nusbaum C."/>
            <person name="Birren B."/>
        </authorList>
    </citation>
    <scope>NUCLEOTIDE SEQUENCE [LARGE SCALE GENOMIC DNA]</scope>
    <source>
        <strain evidence="1 2">NIPH 1103</strain>
    </source>
</reference>
<dbReference type="EMBL" id="APOL01000048">
    <property type="protein sequence ID" value="ENU32100.1"/>
    <property type="molecule type" value="Genomic_DNA"/>
</dbReference>